<evidence type="ECO:0008006" key="4">
    <source>
        <dbReference type="Google" id="ProtNLM"/>
    </source>
</evidence>
<dbReference type="GO" id="GO:0051087">
    <property type="term" value="F:protein-folding chaperone binding"/>
    <property type="evidence" value="ECO:0007669"/>
    <property type="project" value="InterPro"/>
</dbReference>
<dbReference type="Pfam" id="PF01025">
    <property type="entry name" value="GrpE"/>
    <property type="match status" value="1"/>
</dbReference>
<dbReference type="InterPro" id="IPR009012">
    <property type="entry name" value="GrpE_head"/>
</dbReference>
<organism evidence="2 3">
    <name type="scientific">Crossiella cryophila</name>
    <dbReference type="NCBI Taxonomy" id="43355"/>
    <lineage>
        <taxon>Bacteria</taxon>
        <taxon>Bacillati</taxon>
        <taxon>Actinomycetota</taxon>
        <taxon>Actinomycetes</taxon>
        <taxon>Pseudonocardiales</taxon>
        <taxon>Pseudonocardiaceae</taxon>
        <taxon>Crossiella</taxon>
    </lineage>
</organism>
<keyword evidence="3" id="KW-1185">Reference proteome</keyword>
<dbReference type="SUPFAM" id="SSF51064">
    <property type="entry name" value="Head domain of nucleotide exchange factor GrpE"/>
    <property type="match status" value="1"/>
</dbReference>
<dbReference type="AlphaFoldDB" id="A0A7W7C5F5"/>
<sequence>MTTGGTEPVDAASEEVMFDLAGGERKKLIQLCLYALDRARSAGVAERIVDGLAGVGVVPVRPDGQRFDPAVHEAGGTEPTDDPALAGLVAETEVVGFLDHGAPVRPPIVTVYTLREGIG</sequence>
<comment type="caution">
    <text evidence="2">The sequence shown here is derived from an EMBL/GenBank/DDBJ whole genome shotgun (WGS) entry which is preliminary data.</text>
</comment>
<evidence type="ECO:0000256" key="1">
    <source>
        <dbReference type="ARBA" id="ARBA00023186"/>
    </source>
</evidence>
<dbReference type="GO" id="GO:0006457">
    <property type="term" value="P:protein folding"/>
    <property type="evidence" value="ECO:0007669"/>
    <property type="project" value="InterPro"/>
</dbReference>
<proteinExistence type="predicted"/>
<protein>
    <recommendedName>
        <fullName evidence="4">GrpE protein</fullName>
    </recommendedName>
</protein>
<dbReference type="GO" id="GO:0042803">
    <property type="term" value="F:protein homodimerization activity"/>
    <property type="evidence" value="ECO:0007669"/>
    <property type="project" value="InterPro"/>
</dbReference>
<dbReference type="InterPro" id="IPR000740">
    <property type="entry name" value="GrpE"/>
</dbReference>
<keyword evidence="1" id="KW-0143">Chaperone</keyword>
<name>A0A7W7C5F5_9PSEU</name>
<reference evidence="2 3" key="1">
    <citation type="submission" date="2020-08" db="EMBL/GenBank/DDBJ databases">
        <title>Sequencing the genomes of 1000 actinobacteria strains.</title>
        <authorList>
            <person name="Klenk H.-P."/>
        </authorList>
    </citation>
    <scope>NUCLEOTIDE SEQUENCE [LARGE SCALE GENOMIC DNA]</scope>
    <source>
        <strain evidence="2 3">DSM 44230</strain>
    </source>
</reference>
<dbReference type="GO" id="GO:0000774">
    <property type="term" value="F:adenyl-nucleotide exchange factor activity"/>
    <property type="evidence" value="ECO:0007669"/>
    <property type="project" value="InterPro"/>
</dbReference>
<dbReference type="Gene3D" id="2.30.22.10">
    <property type="entry name" value="Head domain of nucleotide exchange factor GrpE"/>
    <property type="match status" value="1"/>
</dbReference>
<evidence type="ECO:0000313" key="2">
    <source>
        <dbReference type="EMBL" id="MBB4674875.1"/>
    </source>
</evidence>
<dbReference type="Proteomes" id="UP000533598">
    <property type="component" value="Unassembled WGS sequence"/>
</dbReference>
<dbReference type="EMBL" id="JACHMH010000001">
    <property type="protein sequence ID" value="MBB4674875.1"/>
    <property type="molecule type" value="Genomic_DNA"/>
</dbReference>
<accession>A0A7W7C5F5</accession>
<evidence type="ECO:0000313" key="3">
    <source>
        <dbReference type="Proteomes" id="UP000533598"/>
    </source>
</evidence>
<gene>
    <name evidence="2" type="ORF">HNR67_000993</name>
</gene>